<dbReference type="AlphaFoldDB" id="A0A1B1Y909"/>
<dbReference type="RefSeq" id="WP_068828241.1">
    <property type="nucleotide sequence ID" value="NZ_CP014224.1"/>
</dbReference>
<feature type="transmembrane region" description="Helical" evidence="1">
    <location>
        <begin position="79"/>
        <end position="97"/>
    </location>
</feature>
<keyword evidence="5" id="KW-1185">Reference proteome</keyword>
<dbReference type="Pfam" id="PF16344">
    <property type="entry name" value="FecR_C"/>
    <property type="match status" value="1"/>
</dbReference>
<dbReference type="STRING" id="1790137.AXE80_13450"/>
<evidence type="ECO:0000313" key="4">
    <source>
        <dbReference type="EMBL" id="ANW97234.1"/>
    </source>
</evidence>
<gene>
    <name evidence="4" type="ORF">AXE80_13450</name>
</gene>
<evidence type="ECO:0000259" key="3">
    <source>
        <dbReference type="Pfam" id="PF16344"/>
    </source>
</evidence>
<dbReference type="KEGG" id="wfu:AXE80_13450"/>
<dbReference type="Pfam" id="PF04773">
    <property type="entry name" value="FecR"/>
    <property type="match status" value="1"/>
</dbReference>
<dbReference type="OrthoDB" id="1097347at2"/>
<dbReference type="PANTHER" id="PTHR30273">
    <property type="entry name" value="PERIPLASMIC SIGNAL SENSOR AND SIGMA FACTOR ACTIVATOR FECR-RELATED"/>
    <property type="match status" value="1"/>
</dbReference>
<dbReference type="Proteomes" id="UP000092967">
    <property type="component" value="Chromosome"/>
</dbReference>
<keyword evidence="1" id="KW-0472">Membrane</keyword>
<evidence type="ECO:0000313" key="5">
    <source>
        <dbReference type="Proteomes" id="UP000092967"/>
    </source>
</evidence>
<evidence type="ECO:0000256" key="1">
    <source>
        <dbReference type="SAM" id="Phobius"/>
    </source>
</evidence>
<evidence type="ECO:0000259" key="2">
    <source>
        <dbReference type="Pfam" id="PF04773"/>
    </source>
</evidence>
<feature type="domain" description="FecR protein" evidence="2">
    <location>
        <begin position="106"/>
        <end position="194"/>
    </location>
</feature>
<keyword evidence="1" id="KW-0812">Transmembrane</keyword>
<protein>
    <submittedName>
        <fullName evidence="4">Uncharacterized protein</fullName>
    </submittedName>
</protein>
<dbReference type="InterPro" id="IPR012373">
    <property type="entry name" value="Ferrdict_sens_TM"/>
</dbReference>
<accession>A0A1B1Y909</accession>
<proteinExistence type="predicted"/>
<dbReference type="InterPro" id="IPR006860">
    <property type="entry name" value="FecR"/>
</dbReference>
<dbReference type="InterPro" id="IPR032508">
    <property type="entry name" value="FecR_C"/>
</dbReference>
<dbReference type="Gene3D" id="3.55.50.30">
    <property type="match status" value="1"/>
</dbReference>
<dbReference type="GO" id="GO:0016989">
    <property type="term" value="F:sigma factor antagonist activity"/>
    <property type="evidence" value="ECO:0007669"/>
    <property type="project" value="TreeGrafter"/>
</dbReference>
<keyword evidence="1" id="KW-1133">Transmembrane helix</keyword>
<dbReference type="PIRSF" id="PIRSF018266">
    <property type="entry name" value="FecR"/>
    <property type="match status" value="1"/>
</dbReference>
<dbReference type="EMBL" id="CP014224">
    <property type="protein sequence ID" value="ANW97234.1"/>
    <property type="molecule type" value="Genomic_DNA"/>
</dbReference>
<dbReference type="Gene3D" id="2.60.120.1440">
    <property type="match status" value="1"/>
</dbReference>
<feature type="domain" description="Protein FecR C-terminal" evidence="3">
    <location>
        <begin position="236"/>
        <end position="300"/>
    </location>
</feature>
<name>A0A1B1Y909_9FLAO</name>
<reference evidence="4 5" key="1">
    <citation type="submission" date="2016-02" db="EMBL/GenBank/DDBJ databases">
        <authorList>
            <person name="Wen L."/>
            <person name="He K."/>
            <person name="Yang H."/>
        </authorList>
    </citation>
    <scope>NUCLEOTIDE SEQUENCE [LARGE SCALE GENOMIC DNA]</scope>
    <source>
        <strain evidence="4 5">CZ1127</strain>
    </source>
</reference>
<dbReference type="PANTHER" id="PTHR30273:SF2">
    <property type="entry name" value="PROTEIN FECR"/>
    <property type="match status" value="1"/>
</dbReference>
<organism evidence="4 5">
    <name type="scientific">Wenyingzhuangia fucanilytica</name>
    <dbReference type="NCBI Taxonomy" id="1790137"/>
    <lineage>
        <taxon>Bacteria</taxon>
        <taxon>Pseudomonadati</taxon>
        <taxon>Bacteroidota</taxon>
        <taxon>Flavobacteriia</taxon>
        <taxon>Flavobacteriales</taxon>
        <taxon>Flavobacteriaceae</taxon>
        <taxon>Wenyingzhuangia</taxon>
    </lineage>
</organism>
<sequence length="302" mass="34518">MKQNYKIDDTFLARWLNNELTDEELADFKQSEDYPLYQKIAKKSTLFTVPNFNEEQSFKNLQEKIKNQKPKVRKLVSNWVYGVAAAILIMFGLSYFMTSKTEIICNTAEQLAYVLPDGSEVRLNGNSTLTFSEKKWQKGNRTLELEGEGYFKVKKGSNFSVCTNQGTVTVLGTQFNVQTLKNYLAVECYEGKVNVKNSKYESVLTPGKGVKFLENKKENYQINSTEPNWVTNNYQYNAVPLSVVFKDLENVYKVKVKNNGIDLSQLYSGKLVTNNLEKAVKVICKPMNINYAINKDVITISE</sequence>